<evidence type="ECO:0000313" key="1">
    <source>
        <dbReference type="EMBL" id="ART61578.1"/>
    </source>
</evidence>
<dbReference type="RefSeq" id="WP_009242134.1">
    <property type="nucleotide sequence ID" value="NZ_CP021365.1"/>
</dbReference>
<keyword evidence="2" id="KW-1185">Reference proteome</keyword>
<dbReference type="Proteomes" id="UP000194440">
    <property type="component" value="Plasmid pACP4.4"/>
</dbReference>
<accession>A0A240UJC6</accession>
<evidence type="ECO:0000313" key="2">
    <source>
        <dbReference type="Proteomes" id="UP000194440"/>
    </source>
</evidence>
<reference evidence="1" key="1">
    <citation type="submission" date="2017-05" db="EMBL/GenBank/DDBJ databases">
        <title>Polyphasic characterization of four soil-derived phenanthrene-degrading Acidovorax strains and proposal of Acidovorax phenanthrenivorans sp. nov.</title>
        <authorList>
            <person name="Singleton D."/>
            <person name="Lee J."/>
            <person name="Dickey A.N."/>
            <person name="Stroud A."/>
            <person name="Scholl E.H."/>
            <person name="Wright F.A."/>
            <person name="Aitken M.D."/>
        </authorList>
    </citation>
    <scope>NUCLEOTIDE SEQUENCE</scope>
    <source>
        <strain evidence="1">P4</strain>
        <plasmid evidence="1">pACP4.4</plasmid>
    </source>
</reference>
<dbReference type="GeneID" id="61391633"/>
<dbReference type="KEGG" id="acip:CBP36_21695"/>
<sequence length="122" mass="14089">MTTPDRELRLMETFVGLLSDHQKDFEGFVRDVENVRYCHTPIDGQQINRCEYALRNMEIRLLTIHNCIQAGRFDAETLDALVQTKHTWASMKNRVDSYLGEIHQIISQTSAALRPVRESLVA</sequence>
<gene>
    <name evidence="1" type="ORF">CBP36_21695</name>
</gene>
<name>A0A240UJC6_9BURK</name>
<proteinExistence type="predicted"/>
<protein>
    <submittedName>
        <fullName evidence="1">Uncharacterized protein</fullName>
    </submittedName>
</protein>
<dbReference type="KEGG" id="acis:CBP35_21145"/>
<dbReference type="EMBL" id="CP021370">
    <property type="protein sequence ID" value="ART61578.1"/>
    <property type="molecule type" value="Genomic_DNA"/>
</dbReference>
<organism evidence="1 2">
    <name type="scientific">Acidovorax carolinensis</name>
    <dbReference type="NCBI Taxonomy" id="553814"/>
    <lineage>
        <taxon>Bacteria</taxon>
        <taxon>Pseudomonadati</taxon>
        <taxon>Pseudomonadota</taxon>
        <taxon>Betaproteobacteria</taxon>
        <taxon>Burkholderiales</taxon>
        <taxon>Comamonadaceae</taxon>
        <taxon>Acidovorax</taxon>
    </lineage>
</organism>
<dbReference type="OrthoDB" id="8910167at2"/>
<geneLocation type="plasmid" evidence="1 2">
    <name>pACP4.4</name>
</geneLocation>
<keyword evidence="1" id="KW-0614">Plasmid</keyword>
<dbReference type="AlphaFoldDB" id="A0A240UJC6"/>